<name>A0A6N4RCI6_BLAVI</name>
<feature type="domain" description="C1q" evidence="1">
    <location>
        <begin position="611"/>
        <end position="694"/>
    </location>
</feature>
<organism evidence="2 3">
    <name type="scientific">Blastochloris viridis</name>
    <name type="common">Rhodopseudomonas viridis</name>
    <dbReference type="NCBI Taxonomy" id="1079"/>
    <lineage>
        <taxon>Bacteria</taxon>
        <taxon>Pseudomonadati</taxon>
        <taxon>Pseudomonadota</taxon>
        <taxon>Alphaproteobacteria</taxon>
        <taxon>Hyphomicrobiales</taxon>
        <taxon>Blastochloridaceae</taxon>
        <taxon>Blastochloris</taxon>
    </lineage>
</organism>
<sequence>MNGTTDYLEMQGYSDGTTIQVADFSAILSASGNGIVSGTGASALSALADVTLSSPASGQVLTFNGTNWVNVTPSATTTISGTTTMVANWPDAILCTMGGATDARIFYAHYMPQASTGRYWYRSVEGQLSSSDTATYVQIGFNSNQSYYMMQTANTAYTSGGTCDSKSISQLYSSGQAFNFIGGSGQAGGALGDRLTSGTLAVTTNSATSIISLSTAGTTWGYLGSAASYIPNLATNNISLSTINGVSVSALGGGASPTNVPAFRVHKNSTAQTGVPATTWTKITFSTKDSDTYNNFNTSTSRFQPTIAGHYLITGNVSCGNTVATCYVGIFKNGSGTRTSGLATSSSSQIFATTSDVIYMNGTTDYVELFGYTSGSTFDGSYSQTNFSGSLLASGNGLVSNGAGVSAMSSLTDVTLTSPVANSILVYDGSKWVNKFIQDTVSTSTMVSGWPDAIVCTGTSQGSDIYYNSGLRTSTNRMLYAPAWDDTGTSYGMWFNASTGAYVSGQANFVGACANKSISQLYAEGRAFNFVGGAANGAALGDRLTSGTLAVTTNSATSIISLSTAGTTWGYLGSAASYIPNLATNNISLSTINGVSVSALGGGASPTNVPAFRAVKSASQSITASTWTKMALGTKVFDTYNNFDTGTGRFTPTIAGYYYFTGSVSCDVAGGCYVGIYKNGAQNSYAGSNASGVTSQATSLIYMNGSTDYVELWAYSNGSGPTISSVNSVTYLTGSLIASGNGLISGTTANTDRIVSGSTSVIANTAGSVAINAPVTVSGRVSASTVQLSDSPADACNSASFGTFKMVNGRPYVCRQ</sequence>
<evidence type="ECO:0000313" key="2">
    <source>
        <dbReference type="EMBL" id="TKW60961.1"/>
    </source>
</evidence>
<dbReference type="Gene3D" id="2.60.120.40">
    <property type="match status" value="2"/>
</dbReference>
<dbReference type="EMBL" id="VAFM01000002">
    <property type="protein sequence ID" value="TKW60961.1"/>
    <property type="molecule type" value="Genomic_DNA"/>
</dbReference>
<dbReference type="InterPro" id="IPR001073">
    <property type="entry name" value="C1q_dom"/>
</dbReference>
<comment type="caution">
    <text evidence="2">The sequence shown here is derived from an EMBL/GenBank/DDBJ whole genome shotgun (WGS) entry which is preliminary data.</text>
</comment>
<dbReference type="SUPFAM" id="SSF49842">
    <property type="entry name" value="TNF-like"/>
    <property type="match status" value="2"/>
</dbReference>
<dbReference type="InterPro" id="IPR008983">
    <property type="entry name" value="Tumour_necrosis_fac-like_dom"/>
</dbReference>
<dbReference type="Pfam" id="PF00386">
    <property type="entry name" value="C1q"/>
    <property type="match status" value="1"/>
</dbReference>
<reference evidence="2 3" key="1">
    <citation type="journal article" date="2017" name="Nat. Commun.">
        <title>In situ click chemistry generation of cyclooxygenase-2 inhibitors.</title>
        <authorList>
            <person name="Bhardwaj A."/>
            <person name="Kaur J."/>
            <person name="Wuest M."/>
            <person name="Wuest F."/>
        </authorList>
    </citation>
    <scope>NUCLEOTIDE SEQUENCE [LARGE SCALE GENOMIC DNA]</scope>
    <source>
        <strain evidence="2">S2_018_000_R2_106</strain>
    </source>
</reference>
<gene>
    <name evidence="2" type="ORF">DI628_08745</name>
</gene>
<evidence type="ECO:0000313" key="3">
    <source>
        <dbReference type="Proteomes" id="UP000320948"/>
    </source>
</evidence>
<accession>A0A6N4RCI6</accession>
<evidence type="ECO:0000259" key="1">
    <source>
        <dbReference type="Pfam" id="PF00386"/>
    </source>
</evidence>
<proteinExistence type="predicted"/>
<dbReference type="AlphaFoldDB" id="A0A6N4RCI6"/>
<protein>
    <recommendedName>
        <fullName evidence="1">C1q domain-containing protein</fullName>
    </recommendedName>
</protein>
<dbReference type="Proteomes" id="UP000320948">
    <property type="component" value="Unassembled WGS sequence"/>
</dbReference>